<dbReference type="InterPro" id="IPR050882">
    <property type="entry name" value="Prepilin_peptidase/N-MTase"/>
</dbReference>
<organism evidence="4 5">
    <name type="scientific">Nocardiopsis mangrovi</name>
    <dbReference type="NCBI Taxonomy" id="1179818"/>
    <lineage>
        <taxon>Bacteria</taxon>
        <taxon>Bacillati</taxon>
        <taxon>Actinomycetota</taxon>
        <taxon>Actinomycetes</taxon>
        <taxon>Streptosporangiales</taxon>
        <taxon>Nocardiopsidaceae</taxon>
        <taxon>Nocardiopsis</taxon>
    </lineage>
</organism>
<evidence type="ECO:0000256" key="1">
    <source>
        <dbReference type="ARBA" id="ARBA00005801"/>
    </source>
</evidence>
<feature type="transmembrane region" description="Helical" evidence="2">
    <location>
        <begin position="174"/>
        <end position="199"/>
    </location>
</feature>
<gene>
    <name evidence="4" type="ORF">ACFO4E_06325</name>
</gene>
<dbReference type="Pfam" id="PF01478">
    <property type="entry name" value="Peptidase_A24"/>
    <property type="match status" value="1"/>
</dbReference>
<reference evidence="5" key="1">
    <citation type="journal article" date="2019" name="Int. J. Syst. Evol. Microbiol.">
        <title>The Global Catalogue of Microorganisms (GCM) 10K type strain sequencing project: providing services to taxonomists for standard genome sequencing and annotation.</title>
        <authorList>
            <consortium name="The Broad Institute Genomics Platform"/>
            <consortium name="The Broad Institute Genome Sequencing Center for Infectious Disease"/>
            <person name="Wu L."/>
            <person name="Ma J."/>
        </authorList>
    </citation>
    <scope>NUCLEOTIDE SEQUENCE [LARGE SCALE GENOMIC DNA]</scope>
    <source>
        <strain evidence="5">XZYJ18</strain>
    </source>
</reference>
<protein>
    <submittedName>
        <fullName evidence="4">Prepilin peptidase</fullName>
        <ecNumber evidence="4">3.4.23.-</ecNumber>
    </submittedName>
</protein>
<dbReference type="Gene3D" id="1.20.120.1220">
    <property type="match status" value="1"/>
</dbReference>
<dbReference type="Proteomes" id="UP001595923">
    <property type="component" value="Unassembled WGS sequence"/>
</dbReference>
<evidence type="ECO:0000259" key="3">
    <source>
        <dbReference type="Pfam" id="PF01478"/>
    </source>
</evidence>
<evidence type="ECO:0000313" key="5">
    <source>
        <dbReference type="Proteomes" id="UP001595923"/>
    </source>
</evidence>
<feature type="transmembrane region" description="Helical" evidence="2">
    <location>
        <begin position="91"/>
        <end position="109"/>
    </location>
</feature>
<dbReference type="EC" id="3.4.23.-" evidence="4"/>
<keyword evidence="2" id="KW-1133">Transmembrane helix</keyword>
<dbReference type="EMBL" id="JBHSFQ010000004">
    <property type="protein sequence ID" value="MFC4561464.1"/>
    <property type="molecule type" value="Genomic_DNA"/>
</dbReference>
<dbReference type="PANTHER" id="PTHR30487">
    <property type="entry name" value="TYPE 4 PREPILIN-LIKE PROTEINS LEADER PEPTIDE-PROCESSING ENZYME"/>
    <property type="match status" value="1"/>
</dbReference>
<keyword evidence="4" id="KW-0378">Hydrolase</keyword>
<keyword evidence="5" id="KW-1185">Reference proteome</keyword>
<feature type="transmembrane region" description="Helical" evidence="2">
    <location>
        <begin position="258"/>
        <end position="279"/>
    </location>
</feature>
<comment type="caution">
    <text evidence="4">The sequence shown here is derived from an EMBL/GenBank/DDBJ whole genome shotgun (WGS) entry which is preliminary data.</text>
</comment>
<dbReference type="InterPro" id="IPR000045">
    <property type="entry name" value="Prepilin_IV_endopep_pep"/>
</dbReference>
<feature type="transmembrane region" description="Helical" evidence="2">
    <location>
        <begin position="116"/>
        <end position="138"/>
    </location>
</feature>
<feature type="transmembrane region" description="Helical" evidence="2">
    <location>
        <begin position="144"/>
        <end position="162"/>
    </location>
</feature>
<accession>A0ABV9DRE7</accession>
<sequence>MSFDVIPAVLPALILFLAGVPAGRTAGRLVPLFARHDPAPDDDGPPPPPRCPHCATEIAFSRWLPGLPLAPGFWRHGRCPGCAREIRPSATAAWAVPVAFALAGAVLAAGPAEPGIGIPALLLFGYVGVVLTVVDARVHRLPDVLVLPAYPVALLLVGYGTFEPVLLGSAAGPAYGNLVTALAGMAALAAFYWLLWFIYPAGMGWGDVKLAGLLGLYMGWGGLGGVVSGTFLTFLCSAAFGLTLMAAGRATRKTQIPLGPFMLGAAFVVVLFGDPAALLPG</sequence>
<dbReference type="RefSeq" id="WP_378572082.1">
    <property type="nucleotide sequence ID" value="NZ_JBHSFQ010000004.1"/>
</dbReference>
<dbReference type="PANTHER" id="PTHR30487:SF0">
    <property type="entry name" value="PREPILIN LEADER PEPTIDASE_N-METHYLTRANSFERASE-RELATED"/>
    <property type="match status" value="1"/>
</dbReference>
<feature type="transmembrane region" description="Helical" evidence="2">
    <location>
        <begin position="219"/>
        <end position="246"/>
    </location>
</feature>
<dbReference type="GO" id="GO:0016787">
    <property type="term" value="F:hydrolase activity"/>
    <property type="evidence" value="ECO:0007669"/>
    <property type="project" value="UniProtKB-KW"/>
</dbReference>
<feature type="domain" description="Prepilin type IV endopeptidase peptidase" evidence="3">
    <location>
        <begin position="123"/>
        <end position="242"/>
    </location>
</feature>
<keyword evidence="2" id="KW-0472">Membrane</keyword>
<evidence type="ECO:0000313" key="4">
    <source>
        <dbReference type="EMBL" id="MFC4561464.1"/>
    </source>
</evidence>
<keyword evidence="2" id="KW-0812">Transmembrane</keyword>
<comment type="similarity">
    <text evidence="1">Belongs to the peptidase A24 family.</text>
</comment>
<proteinExistence type="inferred from homology"/>
<evidence type="ECO:0000256" key="2">
    <source>
        <dbReference type="SAM" id="Phobius"/>
    </source>
</evidence>
<name>A0ABV9DRE7_9ACTN</name>